<dbReference type="InterPro" id="IPR052381">
    <property type="entry name" value="AAA_domain_protein"/>
</dbReference>
<dbReference type="GO" id="GO:0016887">
    <property type="term" value="F:ATP hydrolysis activity"/>
    <property type="evidence" value="ECO:0007669"/>
    <property type="project" value="InterPro"/>
</dbReference>
<name>A0A0F7K3B9_9GAMM</name>
<dbReference type="Proteomes" id="UP000034410">
    <property type="component" value="Chromosome"/>
</dbReference>
<dbReference type="AlphaFoldDB" id="A0A0F7K3B9"/>
<comment type="similarity">
    <text evidence="3">Belongs to the AAA ATPase family. Highly divergent.</text>
</comment>
<evidence type="ECO:0000256" key="3">
    <source>
        <dbReference type="ARBA" id="ARBA00038088"/>
    </source>
</evidence>
<keyword evidence="1" id="KW-0547">Nucleotide-binding</keyword>
<dbReference type="PANTHER" id="PTHR42960">
    <property type="entry name" value="YCF46 PROTEIN"/>
    <property type="match status" value="1"/>
</dbReference>
<dbReference type="RefSeq" id="WP_046860353.1">
    <property type="nucleotide sequence ID" value="NZ_CP011412.1"/>
</dbReference>
<keyword evidence="2" id="KW-0067">ATP-binding</keyword>
<dbReference type="Gene3D" id="3.40.50.300">
    <property type="entry name" value="P-loop containing nucleotide triphosphate hydrolases"/>
    <property type="match status" value="1"/>
</dbReference>
<organism evidence="6 7">
    <name type="scientific">Sedimenticola thiotaurini</name>
    <dbReference type="NCBI Taxonomy" id="1543721"/>
    <lineage>
        <taxon>Bacteria</taxon>
        <taxon>Pseudomonadati</taxon>
        <taxon>Pseudomonadota</taxon>
        <taxon>Gammaproteobacteria</taxon>
        <taxon>Chromatiales</taxon>
        <taxon>Sedimenticolaceae</taxon>
        <taxon>Sedimenticola</taxon>
    </lineage>
</organism>
<evidence type="ECO:0000313" key="6">
    <source>
        <dbReference type="EMBL" id="AKH21428.1"/>
    </source>
</evidence>
<sequence>MKELHDLELILTSHTPVIVIESLEEVRVTQMLAQLGLRMDHPMYQWTVTEGLRRLEADFGAQKFTAEPREVLKHIKALSQPGYFLLLDFHPFLDDPIHVRLIKEIAQEYEQIGKTLIFLSHDISIPPEIRHLTARFNLRLPDRATIKRLIKEEARRWQSQNRRKVQADQLAVDRLASNLTGVTATDARRLIRSAIENDGAISQEDLPGLMKSKYELINQDGVIAFEYDTASFAEVAGLANLKEWLSHRHRAFAGKASSLDQPRGIMLLGVQGGGKSLAAKAVAGTFGVPLLRIDFGALYNKYIGETEKNLRNALEIAESMAPCVLWMDEIEKGVSAGQSDDGVSLRILGTLLTWMAEKRQSVFLVATANDVQRLPPELLRKGRLDEIFFVDLPSETTRRKIFDIHLRRRNQAPSGFDLTLLGSASEGFTGAEIEQVIVSALYAAQAQESKLDTEHLLEEIERTRPLSVVMGEKIAQLREWAANRTVAAD</sequence>
<evidence type="ECO:0000256" key="2">
    <source>
        <dbReference type="ARBA" id="ARBA00022840"/>
    </source>
</evidence>
<evidence type="ECO:0000256" key="1">
    <source>
        <dbReference type="ARBA" id="ARBA00022741"/>
    </source>
</evidence>
<dbReference type="InterPro" id="IPR003959">
    <property type="entry name" value="ATPase_AAA_core"/>
</dbReference>
<keyword evidence="7" id="KW-1185">Reference proteome</keyword>
<feature type="domain" description="AAA+ ATPase" evidence="5">
    <location>
        <begin position="261"/>
        <end position="394"/>
    </location>
</feature>
<dbReference type="SMART" id="SM00382">
    <property type="entry name" value="AAA"/>
    <property type="match status" value="1"/>
</dbReference>
<dbReference type="PANTHER" id="PTHR42960:SF1">
    <property type="entry name" value="YCF46 PROTEIN"/>
    <property type="match status" value="1"/>
</dbReference>
<dbReference type="SUPFAM" id="SSF52540">
    <property type="entry name" value="P-loop containing nucleoside triphosphate hydrolases"/>
    <property type="match status" value="2"/>
</dbReference>
<dbReference type="InterPro" id="IPR027417">
    <property type="entry name" value="P-loop_NTPase"/>
</dbReference>
<evidence type="ECO:0000313" key="7">
    <source>
        <dbReference type="Proteomes" id="UP000034410"/>
    </source>
</evidence>
<dbReference type="OrthoDB" id="9809379at2"/>
<gene>
    <name evidence="6" type="ORF">AAY24_14920</name>
</gene>
<dbReference type="Pfam" id="PF00004">
    <property type="entry name" value="AAA"/>
    <property type="match status" value="1"/>
</dbReference>
<dbReference type="Gene3D" id="1.10.8.60">
    <property type="match status" value="1"/>
</dbReference>
<accession>A0A0F7K3B9</accession>
<evidence type="ECO:0000259" key="5">
    <source>
        <dbReference type="SMART" id="SM00382"/>
    </source>
</evidence>
<dbReference type="PATRIC" id="fig|1543721.4.peg.3073"/>
<dbReference type="GO" id="GO:0005524">
    <property type="term" value="F:ATP binding"/>
    <property type="evidence" value="ECO:0007669"/>
    <property type="project" value="UniProtKB-KW"/>
</dbReference>
<dbReference type="EMBL" id="CP011412">
    <property type="protein sequence ID" value="AKH21428.1"/>
    <property type="molecule type" value="Genomic_DNA"/>
</dbReference>
<dbReference type="InterPro" id="IPR003593">
    <property type="entry name" value="AAA+_ATPase"/>
</dbReference>
<protein>
    <recommendedName>
        <fullName evidence="4">Uncharacterized AAA domain-containing protein ycf46</fullName>
    </recommendedName>
</protein>
<evidence type="ECO:0000256" key="4">
    <source>
        <dbReference type="ARBA" id="ARBA00040480"/>
    </source>
</evidence>
<reference evidence="6 7" key="1">
    <citation type="journal article" date="2015" name="Genome Announc.">
        <title>Complete Genome Sequence of Sedimenticola thiotaurini Strain SIP-G1, a Polyphosphate- and Polyhydroxyalkanoate-Accumulating Sulfur-Oxidizing Gammaproteobacterium Isolated from Salt Marsh Sediments.</title>
        <authorList>
            <person name="Flood B.E."/>
            <person name="Jones D.S."/>
            <person name="Bailey J.V."/>
        </authorList>
    </citation>
    <scope>NUCLEOTIDE SEQUENCE [LARGE SCALE GENOMIC DNA]</scope>
    <source>
        <strain evidence="6 7">SIP-G1</strain>
    </source>
</reference>
<dbReference type="KEGG" id="seds:AAY24_14920"/>
<proteinExistence type="inferred from homology"/>